<feature type="compositionally biased region" description="Basic and acidic residues" evidence="1">
    <location>
        <begin position="42"/>
        <end position="60"/>
    </location>
</feature>
<organism evidence="2 3">
    <name type="scientific">Anisodus tanguticus</name>
    <dbReference type="NCBI Taxonomy" id="243964"/>
    <lineage>
        <taxon>Eukaryota</taxon>
        <taxon>Viridiplantae</taxon>
        <taxon>Streptophyta</taxon>
        <taxon>Embryophyta</taxon>
        <taxon>Tracheophyta</taxon>
        <taxon>Spermatophyta</taxon>
        <taxon>Magnoliopsida</taxon>
        <taxon>eudicotyledons</taxon>
        <taxon>Gunneridae</taxon>
        <taxon>Pentapetalae</taxon>
        <taxon>asterids</taxon>
        <taxon>lamiids</taxon>
        <taxon>Solanales</taxon>
        <taxon>Solanaceae</taxon>
        <taxon>Solanoideae</taxon>
        <taxon>Hyoscyameae</taxon>
        <taxon>Anisodus</taxon>
    </lineage>
</organism>
<evidence type="ECO:0000256" key="1">
    <source>
        <dbReference type="SAM" id="MobiDB-lite"/>
    </source>
</evidence>
<dbReference type="Proteomes" id="UP001291623">
    <property type="component" value="Unassembled WGS sequence"/>
</dbReference>
<keyword evidence="3" id="KW-1185">Reference proteome</keyword>
<dbReference type="EMBL" id="JAVYJV010000014">
    <property type="protein sequence ID" value="KAK4354118.1"/>
    <property type="molecule type" value="Genomic_DNA"/>
</dbReference>
<reference evidence="2" key="1">
    <citation type="submission" date="2023-12" db="EMBL/GenBank/DDBJ databases">
        <title>Genome assembly of Anisodus tanguticus.</title>
        <authorList>
            <person name="Wang Y.-J."/>
        </authorList>
    </citation>
    <scope>NUCLEOTIDE SEQUENCE</scope>
    <source>
        <strain evidence="2">KB-2021</strain>
        <tissue evidence="2">Leaf</tissue>
    </source>
</reference>
<comment type="caution">
    <text evidence="2">The sequence shown here is derived from an EMBL/GenBank/DDBJ whole genome shotgun (WGS) entry which is preliminary data.</text>
</comment>
<feature type="region of interest" description="Disordered" evidence="1">
    <location>
        <begin position="32"/>
        <end position="60"/>
    </location>
</feature>
<sequence length="243" mass="28083">MHLVNDVLKTSHLNVFLMILEANISIHSPGQRGVKADGGVMENERWRRDGSRQRLKSESERETAFKRLHDTLILLLRNQLHRCDLAPLEKKLPEKLLDLDKIERPISNLYPHFHILNSKLRVKEIFERNCKASNSRQIEILYLILSIMIQNVNSWIPHHQCSHELTTNMRGCFPFHKSFVITESLDALKSSIDNGEKVGVRSIRSGHLFFNFSFNAAATAIASVKNRDPQVSIQVYSLRFEFD</sequence>
<evidence type="ECO:0000313" key="3">
    <source>
        <dbReference type="Proteomes" id="UP001291623"/>
    </source>
</evidence>
<evidence type="ECO:0000313" key="2">
    <source>
        <dbReference type="EMBL" id="KAK4354118.1"/>
    </source>
</evidence>
<gene>
    <name evidence="2" type="ORF">RND71_026312</name>
</gene>
<name>A0AAE1RM02_9SOLA</name>
<dbReference type="AlphaFoldDB" id="A0AAE1RM02"/>
<proteinExistence type="predicted"/>
<protein>
    <submittedName>
        <fullName evidence="2">Uncharacterized protein</fullName>
    </submittedName>
</protein>
<accession>A0AAE1RM02</accession>